<dbReference type="CDD" id="cd00913">
    <property type="entry name" value="PCD_DCoH_subfamily_a"/>
    <property type="match status" value="1"/>
</dbReference>
<dbReference type="InterPro" id="IPR001533">
    <property type="entry name" value="Pterin_deHydtase"/>
</dbReference>
<evidence type="ECO:0000256" key="3">
    <source>
        <dbReference type="ARBA" id="ARBA00013252"/>
    </source>
</evidence>
<dbReference type="Proteomes" id="UP000033860">
    <property type="component" value="Unassembled WGS sequence"/>
</dbReference>
<evidence type="ECO:0000313" key="5">
    <source>
        <dbReference type="EMBL" id="KKU61930.1"/>
    </source>
</evidence>
<comment type="catalytic activity">
    <reaction evidence="1">
        <text>(4aS,6R)-4a-hydroxy-L-erythro-5,6,7,8-tetrahydrobiopterin = (6R)-L-erythro-6,7-dihydrobiopterin + H2O</text>
        <dbReference type="Rhea" id="RHEA:11920"/>
        <dbReference type="ChEBI" id="CHEBI:15377"/>
        <dbReference type="ChEBI" id="CHEBI:15642"/>
        <dbReference type="ChEBI" id="CHEBI:43120"/>
        <dbReference type="EC" id="4.2.1.96"/>
    </reaction>
</comment>
<dbReference type="InterPro" id="IPR036428">
    <property type="entry name" value="PCD_sf"/>
</dbReference>
<sequence>MKLSQQKCVPCRGGVPPMKRSLIKEYIKKVNPGWRVKHVELPGAKDGEGAKIVRRFTFKNFAAALEFVNQVGAIAEGEDHHPNIHLTNWNKVKLVLFTHKINGLHANDFILAAKIDKLAHDFEG</sequence>
<dbReference type="EMBL" id="LCNT01000001">
    <property type="protein sequence ID" value="KKU61930.1"/>
    <property type="molecule type" value="Genomic_DNA"/>
</dbReference>
<dbReference type="SUPFAM" id="SSF55248">
    <property type="entry name" value="PCD-like"/>
    <property type="match status" value="1"/>
</dbReference>
<dbReference type="Pfam" id="PF01329">
    <property type="entry name" value="Pterin_4a"/>
    <property type="match status" value="1"/>
</dbReference>
<dbReference type="Gene3D" id="3.30.1360.20">
    <property type="entry name" value="Transcriptional coactivator/pterin dehydratase"/>
    <property type="match status" value="1"/>
</dbReference>
<dbReference type="AlphaFoldDB" id="A0A0G1UW42"/>
<dbReference type="PANTHER" id="PTHR12599:SF0">
    <property type="entry name" value="PTERIN-4-ALPHA-CARBINOLAMINE DEHYDRATASE"/>
    <property type="match status" value="1"/>
</dbReference>
<name>A0A0G1UW42_9BACT</name>
<dbReference type="EC" id="4.2.1.96" evidence="3"/>
<dbReference type="PATRIC" id="fig|1618371.3.peg.146"/>
<dbReference type="GO" id="GO:0006729">
    <property type="term" value="P:tetrahydrobiopterin biosynthetic process"/>
    <property type="evidence" value="ECO:0007669"/>
    <property type="project" value="InterPro"/>
</dbReference>
<evidence type="ECO:0000256" key="4">
    <source>
        <dbReference type="ARBA" id="ARBA00023239"/>
    </source>
</evidence>
<evidence type="ECO:0000313" key="6">
    <source>
        <dbReference type="Proteomes" id="UP000033860"/>
    </source>
</evidence>
<dbReference type="GO" id="GO:0008124">
    <property type="term" value="F:4-alpha-hydroxytetrahydrobiopterin dehydratase activity"/>
    <property type="evidence" value="ECO:0007669"/>
    <property type="project" value="UniProtKB-EC"/>
</dbReference>
<reference evidence="5 6" key="1">
    <citation type="journal article" date="2015" name="Nature">
        <title>rRNA introns, odd ribosomes, and small enigmatic genomes across a large radiation of phyla.</title>
        <authorList>
            <person name="Brown C.T."/>
            <person name="Hug L.A."/>
            <person name="Thomas B.C."/>
            <person name="Sharon I."/>
            <person name="Castelle C.J."/>
            <person name="Singh A."/>
            <person name="Wilkins M.J."/>
            <person name="Williams K.H."/>
            <person name="Banfield J.F."/>
        </authorList>
    </citation>
    <scope>NUCLEOTIDE SEQUENCE [LARGE SCALE GENOMIC DNA]</scope>
</reference>
<comment type="similarity">
    <text evidence="2">Belongs to the pterin-4-alpha-carbinolamine dehydratase family.</text>
</comment>
<dbReference type="PANTHER" id="PTHR12599">
    <property type="entry name" value="PTERIN-4-ALPHA-CARBINOLAMINE DEHYDRATASE"/>
    <property type="match status" value="1"/>
</dbReference>
<organism evidence="5 6">
    <name type="scientific">Candidatus Beckwithbacteria bacterium GW2011_GWB1_47_15</name>
    <dbReference type="NCBI Taxonomy" id="1618371"/>
    <lineage>
        <taxon>Bacteria</taxon>
        <taxon>Candidatus Beckwithiibacteriota</taxon>
    </lineage>
</organism>
<proteinExistence type="inferred from homology"/>
<comment type="caution">
    <text evidence="5">The sequence shown here is derived from an EMBL/GenBank/DDBJ whole genome shotgun (WGS) entry which is preliminary data.</text>
</comment>
<accession>A0A0G1UW42</accession>
<keyword evidence="4" id="KW-0456">Lyase</keyword>
<gene>
    <name evidence="5" type="ORF">UX85_C0001G0144</name>
</gene>
<protein>
    <recommendedName>
        <fullName evidence="3">4a-hydroxytetrahydrobiopterin dehydratase</fullName>
        <ecNumber evidence="3">4.2.1.96</ecNumber>
    </recommendedName>
</protein>
<evidence type="ECO:0000256" key="2">
    <source>
        <dbReference type="ARBA" id="ARBA00006472"/>
    </source>
</evidence>
<evidence type="ECO:0000256" key="1">
    <source>
        <dbReference type="ARBA" id="ARBA00001554"/>
    </source>
</evidence>